<gene>
    <name evidence="1" type="ORF">HYN43_004735</name>
</gene>
<dbReference type="RefSeq" id="WP_119408355.1">
    <property type="nucleotide sequence ID" value="NZ_CP032869.1"/>
</dbReference>
<dbReference type="Proteomes" id="UP000270046">
    <property type="component" value="Chromosome"/>
</dbReference>
<sequence length="116" mass="13584">MNFCEFFAYDISYFSTPVAHFTSSITVFRYLAIKSTREFLFKFEYGNIAGRYSKRTGKKVLLAFLDSLNYRYSTYSDDNTLSDKGVQEMLQRKAYFLAGKTTSRSCNEIKKRYESV</sequence>
<protein>
    <submittedName>
        <fullName evidence="1">Uncharacterized protein</fullName>
    </submittedName>
</protein>
<organism evidence="1 2">
    <name type="scientific">Mucilaginibacter celer</name>
    <dbReference type="NCBI Taxonomy" id="2305508"/>
    <lineage>
        <taxon>Bacteria</taxon>
        <taxon>Pseudomonadati</taxon>
        <taxon>Bacteroidota</taxon>
        <taxon>Sphingobacteriia</taxon>
        <taxon>Sphingobacteriales</taxon>
        <taxon>Sphingobacteriaceae</taxon>
        <taxon>Mucilaginibacter</taxon>
    </lineage>
</organism>
<dbReference type="OrthoDB" id="798308at2"/>
<name>A0A494VTH3_9SPHI</name>
<evidence type="ECO:0000313" key="2">
    <source>
        <dbReference type="Proteomes" id="UP000270046"/>
    </source>
</evidence>
<dbReference type="AlphaFoldDB" id="A0A494VTH3"/>
<proteinExistence type="predicted"/>
<dbReference type="KEGG" id="muh:HYN43_004735"/>
<reference evidence="1 2" key="1">
    <citation type="submission" date="2018-10" db="EMBL/GenBank/DDBJ databases">
        <title>Genome sequencing of Mucilaginibacter sp. HYN0043.</title>
        <authorList>
            <person name="Kim M."/>
            <person name="Yi H."/>
        </authorList>
    </citation>
    <scope>NUCLEOTIDE SEQUENCE [LARGE SCALE GENOMIC DNA]</scope>
    <source>
        <strain evidence="1 2">HYN0043</strain>
    </source>
</reference>
<dbReference type="EMBL" id="CP032869">
    <property type="protein sequence ID" value="AYL94643.1"/>
    <property type="molecule type" value="Genomic_DNA"/>
</dbReference>
<accession>A0A494VTH3</accession>
<keyword evidence="2" id="KW-1185">Reference proteome</keyword>
<evidence type="ECO:0000313" key="1">
    <source>
        <dbReference type="EMBL" id="AYL94643.1"/>
    </source>
</evidence>